<organism evidence="1 2">
    <name type="scientific">Arctium lappa</name>
    <name type="common">Greater burdock</name>
    <name type="synonym">Lappa major</name>
    <dbReference type="NCBI Taxonomy" id="4217"/>
    <lineage>
        <taxon>Eukaryota</taxon>
        <taxon>Viridiplantae</taxon>
        <taxon>Streptophyta</taxon>
        <taxon>Embryophyta</taxon>
        <taxon>Tracheophyta</taxon>
        <taxon>Spermatophyta</taxon>
        <taxon>Magnoliopsida</taxon>
        <taxon>eudicotyledons</taxon>
        <taxon>Gunneridae</taxon>
        <taxon>Pentapetalae</taxon>
        <taxon>asterids</taxon>
        <taxon>campanulids</taxon>
        <taxon>Asterales</taxon>
        <taxon>Asteraceae</taxon>
        <taxon>Carduoideae</taxon>
        <taxon>Cardueae</taxon>
        <taxon>Arctiinae</taxon>
        <taxon>Arctium</taxon>
    </lineage>
</organism>
<dbReference type="Proteomes" id="UP001055879">
    <property type="component" value="Linkage Group LG08"/>
</dbReference>
<proteinExistence type="predicted"/>
<keyword evidence="2" id="KW-1185">Reference proteome</keyword>
<dbReference type="EMBL" id="CM042054">
    <property type="protein sequence ID" value="KAI3706621.1"/>
    <property type="molecule type" value="Genomic_DNA"/>
</dbReference>
<evidence type="ECO:0000313" key="1">
    <source>
        <dbReference type="EMBL" id="KAI3706621.1"/>
    </source>
</evidence>
<protein>
    <submittedName>
        <fullName evidence="1">Uncharacterized protein</fullName>
    </submittedName>
</protein>
<evidence type="ECO:0000313" key="2">
    <source>
        <dbReference type="Proteomes" id="UP001055879"/>
    </source>
</evidence>
<comment type="caution">
    <text evidence="1">The sequence shown here is derived from an EMBL/GenBank/DDBJ whole genome shotgun (WGS) entry which is preliminary data.</text>
</comment>
<accession>A0ACB9AA40</accession>
<reference evidence="1 2" key="2">
    <citation type="journal article" date="2022" name="Mol. Ecol. Resour.">
        <title>The genomes of chicory, endive, great burdock and yacon provide insights into Asteraceae paleo-polyploidization history and plant inulin production.</title>
        <authorList>
            <person name="Fan W."/>
            <person name="Wang S."/>
            <person name="Wang H."/>
            <person name="Wang A."/>
            <person name="Jiang F."/>
            <person name="Liu H."/>
            <person name="Zhao H."/>
            <person name="Xu D."/>
            <person name="Zhang Y."/>
        </authorList>
    </citation>
    <scope>NUCLEOTIDE SEQUENCE [LARGE SCALE GENOMIC DNA]</scope>
    <source>
        <strain evidence="2">cv. Niubang</strain>
    </source>
</reference>
<gene>
    <name evidence="1" type="ORF">L6452_24496</name>
</gene>
<reference evidence="2" key="1">
    <citation type="journal article" date="2022" name="Mol. Ecol. Resour.">
        <title>The genomes of chicory, endive, great burdock and yacon provide insights into Asteraceae palaeo-polyploidization history and plant inulin production.</title>
        <authorList>
            <person name="Fan W."/>
            <person name="Wang S."/>
            <person name="Wang H."/>
            <person name="Wang A."/>
            <person name="Jiang F."/>
            <person name="Liu H."/>
            <person name="Zhao H."/>
            <person name="Xu D."/>
            <person name="Zhang Y."/>
        </authorList>
    </citation>
    <scope>NUCLEOTIDE SEQUENCE [LARGE SCALE GENOMIC DNA]</scope>
    <source>
        <strain evidence="2">cv. Niubang</strain>
    </source>
</reference>
<sequence length="141" mass="15584">MMPKNPEIRITVPRPQSAIRNPRLQVRSALAVAECDGGGWSWETGCGGKEHEGGAEGIQGQGSLPESCRSSDGVREGRRRDKREEDVEIEGDEDAGGGMNSGINMRRSSGGIVEREGQTHFKKPVVFRWTNFMRKEMKIVD</sequence>
<name>A0ACB9AA40_ARCLA</name>